<keyword evidence="9" id="KW-1185">Reference proteome</keyword>
<evidence type="ECO:0000256" key="1">
    <source>
        <dbReference type="ARBA" id="ARBA00022434"/>
    </source>
</evidence>
<dbReference type="KEGG" id="cliz:G7Y31_00380"/>
<reference evidence="8 9" key="1">
    <citation type="submission" date="2020-11" db="EMBL/GenBank/DDBJ databases">
        <title>Corynebacterium sp. ZJ-599.</title>
        <authorList>
            <person name="Zhou J."/>
        </authorList>
    </citation>
    <scope>NUCLEOTIDE SEQUENCE [LARGE SCALE GENOMIC DNA]</scope>
    <source>
        <strain evidence="8 9">ZJ-599</strain>
    </source>
</reference>
<dbReference type="GO" id="GO:0008198">
    <property type="term" value="F:ferrous iron binding"/>
    <property type="evidence" value="ECO:0007669"/>
    <property type="project" value="TreeGrafter"/>
</dbReference>
<keyword evidence="1 6" id="KW-0409">Iron storage</keyword>
<dbReference type="InterPro" id="IPR001519">
    <property type="entry name" value="Ferritin"/>
</dbReference>
<dbReference type="Proteomes" id="UP000594681">
    <property type="component" value="Chromosome"/>
</dbReference>
<accession>A0A7T0PC17</accession>
<evidence type="ECO:0000256" key="3">
    <source>
        <dbReference type="ARBA" id="ARBA00023002"/>
    </source>
</evidence>
<evidence type="ECO:0000313" key="9">
    <source>
        <dbReference type="Proteomes" id="UP000594681"/>
    </source>
</evidence>
<keyword evidence="2 5" id="KW-0479">Metal-binding</keyword>
<organism evidence="8 9">
    <name type="scientific">Corynebacterium lizhenjunii</name>
    <dbReference type="NCBI Taxonomy" id="2709394"/>
    <lineage>
        <taxon>Bacteria</taxon>
        <taxon>Bacillati</taxon>
        <taxon>Actinomycetota</taxon>
        <taxon>Actinomycetes</taxon>
        <taxon>Mycobacteriales</taxon>
        <taxon>Corynebacteriaceae</taxon>
        <taxon>Corynebacterium</taxon>
    </lineage>
</organism>
<feature type="binding site" evidence="5">
    <location>
        <position position="52"/>
    </location>
    <ligand>
        <name>Fe cation</name>
        <dbReference type="ChEBI" id="CHEBI:24875"/>
        <label>1</label>
    </ligand>
</feature>
<name>A0A7T0PC17_9CORY</name>
<evidence type="ECO:0000259" key="7">
    <source>
        <dbReference type="PROSITE" id="PS50905"/>
    </source>
</evidence>
<dbReference type="InterPro" id="IPR012347">
    <property type="entry name" value="Ferritin-like"/>
</dbReference>
<dbReference type="Gene3D" id="1.20.1260.10">
    <property type="match status" value="1"/>
</dbReference>
<feature type="domain" description="Ferritin-like diiron" evidence="7">
    <location>
        <begin position="1"/>
        <end position="144"/>
    </location>
</feature>
<feature type="binding site" evidence="5">
    <location>
        <position position="16"/>
    </location>
    <ligand>
        <name>Fe cation</name>
        <dbReference type="ChEBI" id="CHEBI:24875"/>
        <label>1</label>
    </ligand>
</feature>
<dbReference type="SUPFAM" id="SSF47240">
    <property type="entry name" value="Ferritin-like"/>
    <property type="match status" value="1"/>
</dbReference>
<dbReference type="InterPro" id="IPR009040">
    <property type="entry name" value="Ferritin-like_diiron"/>
</dbReference>
<dbReference type="GO" id="GO:0006879">
    <property type="term" value="P:intracellular iron ion homeostasis"/>
    <property type="evidence" value="ECO:0007669"/>
    <property type="project" value="UniProtKB-KW"/>
</dbReference>
<keyword evidence="4 5" id="KW-0408">Iron</keyword>
<dbReference type="PROSITE" id="PS50905">
    <property type="entry name" value="FERRITIN_LIKE"/>
    <property type="match status" value="1"/>
</dbReference>
<evidence type="ECO:0000256" key="4">
    <source>
        <dbReference type="ARBA" id="ARBA00023004"/>
    </source>
</evidence>
<dbReference type="InterPro" id="IPR008331">
    <property type="entry name" value="Ferritin_DPS_dom"/>
</dbReference>
<dbReference type="Pfam" id="PF00210">
    <property type="entry name" value="Ferritin"/>
    <property type="match status" value="1"/>
</dbReference>
<evidence type="ECO:0000256" key="2">
    <source>
        <dbReference type="ARBA" id="ARBA00022723"/>
    </source>
</evidence>
<feature type="binding site" evidence="5">
    <location>
        <position position="93"/>
    </location>
    <ligand>
        <name>Fe cation</name>
        <dbReference type="ChEBI" id="CHEBI:24875"/>
        <label>1</label>
    </ligand>
</feature>
<dbReference type="CDD" id="cd01055">
    <property type="entry name" value="Nonheme_Ferritin"/>
    <property type="match status" value="1"/>
</dbReference>
<evidence type="ECO:0000256" key="5">
    <source>
        <dbReference type="PIRSR" id="PIRSR601519-1"/>
    </source>
</evidence>
<dbReference type="GO" id="GO:0008199">
    <property type="term" value="F:ferric iron binding"/>
    <property type="evidence" value="ECO:0007669"/>
    <property type="project" value="InterPro"/>
</dbReference>
<feature type="binding site" evidence="5">
    <location>
        <position position="126"/>
    </location>
    <ligand>
        <name>Fe cation</name>
        <dbReference type="ChEBI" id="CHEBI:24875"/>
        <label>1</label>
    </ligand>
</feature>
<dbReference type="AlphaFoldDB" id="A0A7T0PC17"/>
<dbReference type="RefSeq" id="WP_165010411.1">
    <property type="nucleotide sequence ID" value="NZ_CP064954.1"/>
</dbReference>
<evidence type="ECO:0000313" key="8">
    <source>
        <dbReference type="EMBL" id="QPK79232.1"/>
    </source>
</evidence>
<sequence length="160" mass="17677">MHEKLQTLLNNQVINEHGAALIYTQLAYEMDNLSFPGMAAWFHAQAAEEREHAAKIAQHLLARGYRVELADIPVAGTKAATPLDAFEAALAHEQKVSNQIREIARTADEVGDLDSRSLVNWFLDEQIEEEDSVSEIIDQIKLVGSDGSGLLRIDASLGQR</sequence>
<dbReference type="InterPro" id="IPR009078">
    <property type="entry name" value="Ferritin-like_SF"/>
</dbReference>
<dbReference type="PANTHER" id="PTHR11431:SF127">
    <property type="entry name" value="BACTERIAL NON-HEME FERRITIN"/>
    <property type="match status" value="1"/>
</dbReference>
<dbReference type="GO" id="GO:0005829">
    <property type="term" value="C:cytosol"/>
    <property type="evidence" value="ECO:0007669"/>
    <property type="project" value="TreeGrafter"/>
</dbReference>
<dbReference type="EMBL" id="CP064954">
    <property type="protein sequence ID" value="QPK79232.1"/>
    <property type="molecule type" value="Genomic_DNA"/>
</dbReference>
<protein>
    <recommendedName>
        <fullName evidence="6">Ferritin</fullName>
    </recommendedName>
</protein>
<dbReference type="GO" id="GO:0004322">
    <property type="term" value="F:ferroxidase activity"/>
    <property type="evidence" value="ECO:0007669"/>
    <property type="project" value="TreeGrafter"/>
</dbReference>
<gene>
    <name evidence="8" type="ORF">G7Y31_00380</name>
</gene>
<keyword evidence="3" id="KW-0560">Oxidoreductase</keyword>
<evidence type="ECO:0000256" key="6">
    <source>
        <dbReference type="RuleBase" id="RU361145"/>
    </source>
</evidence>
<feature type="binding site" evidence="5">
    <location>
        <position position="49"/>
    </location>
    <ligand>
        <name>Fe cation</name>
        <dbReference type="ChEBI" id="CHEBI:24875"/>
        <label>1</label>
    </ligand>
</feature>
<dbReference type="InterPro" id="IPR041719">
    <property type="entry name" value="Ferritin_prok"/>
</dbReference>
<proteinExistence type="predicted"/>
<dbReference type="GO" id="GO:0006826">
    <property type="term" value="P:iron ion transport"/>
    <property type="evidence" value="ECO:0007669"/>
    <property type="project" value="InterPro"/>
</dbReference>
<dbReference type="PANTHER" id="PTHR11431">
    <property type="entry name" value="FERRITIN"/>
    <property type="match status" value="1"/>
</dbReference>